<organism evidence="2 3">
    <name type="scientific">Photobacterium halotolerans</name>
    <dbReference type="NCBI Taxonomy" id="265726"/>
    <lineage>
        <taxon>Bacteria</taxon>
        <taxon>Pseudomonadati</taxon>
        <taxon>Pseudomonadota</taxon>
        <taxon>Gammaproteobacteria</taxon>
        <taxon>Vibrionales</taxon>
        <taxon>Vibrionaceae</taxon>
        <taxon>Photobacterium</taxon>
    </lineage>
</organism>
<feature type="non-terminal residue" evidence="2">
    <location>
        <position position="48"/>
    </location>
</feature>
<dbReference type="AlphaFoldDB" id="A0A7X5AS04"/>
<gene>
    <name evidence="2" type="ORF">CAG72_01535</name>
</gene>
<evidence type="ECO:0000256" key="1">
    <source>
        <dbReference type="SAM" id="SignalP"/>
    </source>
</evidence>
<evidence type="ECO:0000313" key="3">
    <source>
        <dbReference type="Proteomes" id="UP000465712"/>
    </source>
</evidence>
<proteinExistence type="predicted"/>
<name>A0A7X5AS04_9GAMM</name>
<feature type="signal peptide" evidence="1">
    <location>
        <begin position="1"/>
        <end position="24"/>
    </location>
</feature>
<protein>
    <submittedName>
        <fullName evidence="2">Uncharacterized protein</fullName>
    </submittedName>
</protein>
<dbReference type="EMBL" id="WXWW01000029">
    <property type="protein sequence ID" value="NAW63886.1"/>
    <property type="molecule type" value="Genomic_DNA"/>
</dbReference>
<sequence>MKNSSAMKLFISVFLLISSSFVFAGSVTGTVSRIIVRDDGLHYVYING</sequence>
<reference evidence="2 3" key="1">
    <citation type="submission" date="2017-05" db="EMBL/GenBank/DDBJ databases">
        <title>High clonality and local adaptation shapes Vibrionaceae linages within an endangered oasis.</title>
        <authorList>
            <person name="Vazquez-Rosas-Landa M."/>
        </authorList>
    </citation>
    <scope>NUCLEOTIDE SEQUENCE [LARGE SCALE GENOMIC DNA]</scope>
    <source>
        <strain evidence="2 3">P46_P4S1P180</strain>
    </source>
</reference>
<feature type="chain" id="PRO_5030888594" evidence="1">
    <location>
        <begin position="25"/>
        <end position="48"/>
    </location>
</feature>
<comment type="caution">
    <text evidence="2">The sequence shown here is derived from an EMBL/GenBank/DDBJ whole genome shotgun (WGS) entry which is preliminary data.</text>
</comment>
<accession>A0A7X5AS04</accession>
<dbReference type="Proteomes" id="UP000465712">
    <property type="component" value="Unassembled WGS sequence"/>
</dbReference>
<evidence type="ECO:0000313" key="2">
    <source>
        <dbReference type="EMBL" id="NAW63886.1"/>
    </source>
</evidence>
<keyword evidence="1" id="KW-0732">Signal</keyword>